<feature type="chain" id="PRO_5047443579" description="Sulfotransferase domain-containing protein" evidence="2">
    <location>
        <begin position="18"/>
        <end position="321"/>
    </location>
</feature>
<evidence type="ECO:0000256" key="1">
    <source>
        <dbReference type="ARBA" id="ARBA00022679"/>
    </source>
</evidence>
<sequence length="321" mass="36114">MTIGSLRWLCWLPFVGAETALAGPSAARRPWIWLKKKSTYGVCGAVIPPEAEDRRTYHEKETHFWTPRHTKTAYPNTASLAPADAARQFTALYPASKLRNECPNGFVEGTPANIRSAEAPRLLRAALPLPFRPELRFVAVLREPVARDLSAYNHQNRVATSWCAACPPGGRNGTYEAYANCRLETKRKCEQGLDIGFYEAQLRAWAAAFSRRQIAVFEFGWLLANKADAERRIGGFLRFPTLRGAANFPQANKSERDDGTQPPQKTIRCHVRDRLEAAYAPENEKLYAYLAATRGPAEEPPFPRFERMPCVVRAREHGGRE</sequence>
<evidence type="ECO:0000313" key="4">
    <source>
        <dbReference type="Proteomes" id="UP001363151"/>
    </source>
</evidence>
<organism evidence="3 4">
    <name type="scientific">Aureococcus anophagefferens</name>
    <name type="common">Harmful bloom alga</name>
    <dbReference type="NCBI Taxonomy" id="44056"/>
    <lineage>
        <taxon>Eukaryota</taxon>
        <taxon>Sar</taxon>
        <taxon>Stramenopiles</taxon>
        <taxon>Ochrophyta</taxon>
        <taxon>Pelagophyceae</taxon>
        <taxon>Pelagomonadales</taxon>
        <taxon>Pelagomonadaceae</taxon>
        <taxon>Aureococcus</taxon>
    </lineage>
</organism>
<evidence type="ECO:0000256" key="2">
    <source>
        <dbReference type="SAM" id="SignalP"/>
    </source>
</evidence>
<protein>
    <recommendedName>
        <fullName evidence="5">Sulfotransferase domain-containing protein</fullName>
    </recommendedName>
</protein>
<comment type="caution">
    <text evidence="3">The sequence shown here is derived from an EMBL/GenBank/DDBJ whole genome shotgun (WGS) entry which is preliminary data.</text>
</comment>
<feature type="signal peptide" evidence="2">
    <location>
        <begin position="1"/>
        <end position="17"/>
    </location>
</feature>
<dbReference type="InterPro" id="IPR037359">
    <property type="entry name" value="NST/OST"/>
</dbReference>
<dbReference type="EMBL" id="JBBJCI010000251">
    <property type="protein sequence ID" value="KAK7237421.1"/>
    <property type="molecule type" value="Genomic_DNA"/>
</dbReference>
<name>A0ABR1FSK6_AURAN</name>
<reference evidence="3 4" key="1">
    <citation type="submission" date="2024-03" db="EMBL/GenBank/DDBJ databases">
        <title>Aureococcus anophagefferens CCMP1851 and Kratosvirus quantuckense: Draft genome of a second virus-susceptible host strain in the model system.</title>
        <authorList>
            <person name="Chase E."/>
            <person name="Truchon A.R."/>
            <person name="Schepens W."/>
            <person name="Wilhelm S.W."/>
        </authorList>
    </citation>
    <scope>NUCLEOTIDE SEQUENCE [LARGE SCALE GENOMIC DNA]</scope>
    <source>
        <strain evidence="3 4">CCMP1851</strain>
    </source>
</reference>
<dbReference type="InterPro" id="IPR027417">
    <property type="entry name" value="P-loop_NTPase"/>
</dbReference>
<dbReference type="SUPFAM" id="SSF52540">
    <property type="entry name" value="P-loop containing nucleoside triphosphate hydrolases"/>
    <property type="match status" value="1"/>
</dbReference>
<gene>
    <name evidence="3" type="ORF">SO694_000950127</name>
</gene>
<dbReference type="PANTHER" id="PTHR10605">
    <property type="entry name" value="HEPARAN SULFATE SULFOTRANSFERASE"/>
    <property type="match status" value="1"/>
</dbReference>
<keyword evidence="4" id="KW-1185">Reference proteome</keyword>
<keyword evidence="1" id="KW-0808">Transferase</keyword>
<keyword evidence="2" id="KW-0732">Signal</keyword>
<accession>A0ABR1FSK6</accession>
<dbReference type="Gene3D" id="3.40.50.300">
    <property type="entry name" value="P-loop containing nucleotide triphosphate hydrolases"/>
    <property type="match status" value="1"/>
</dbReference>
<dbReference type="Proteomes" id="UP001363151">
    <property type="component" value="Unassembled WGS sequence"/>
</dbReference>
<proteinExistence type="predicted"/>
<evidence type="ECO:0000313" key="3">
    <source>
        <dbReference type="EMBL" id="KAK7237421.1"/>
    </source>
</evidence>
<evidence type="ECO:0008006" key="5">
    <source>
        <dbReference type="Google" id="ProtNLM"/>
    </source>
</evidence>
<dbReference type="PANTHER" id="PTHR10605:SF56">
    <property type="entry name" value="BIFUNCTIONAL HEPARAN SULFATE N-DEACETYLASE_N-SULFOTRANSFERASE"/>
    <property type="match status" value="1"/>
</dbReference>